<gene>
    <name evidence="2" type="ORF">GPDM_06615</name>
</gene>
<dbReference type="eggNOG" id="COG3173">
    <property type="taxonomic scope" value="Bacteria"/>
</dbReference>
<dbReference type="Proteomes" id="UP000003052">
    <property type="component" value="Unassembled WGS sequence"/>
</dbReference>
<evidence type="ECO:0000313" key="3">
    <source>
        <dbReference type="Proteomes" id="UP000003052"/>
    </source>
</evidence>
<dbReference type="SUPFAM" id="SSF56112">
    <property type="entry name" value="Protein kinase-like (PK-like)"/>
    <property type="match status" value="1"/>
</dbReference>
<accession>E7RFS7</accession>
<dbReference type="OrthoDB" id="2363646at2"/>
<reference evidence="2 3" key="1">
    <citation type="journal article" date="2011" name="J. Bacteriol.">
        <title>The Draft Genome of Planococcus donghaensis MPA1U2 Reveals Nonsporulation Pathways Controlled by a Conserved Spo0A Regulon.</title>
        <authorList>
            <person name="Pearson M.D."/>
            <person name="Noller H.F."/>
        </authorList>
    </citation>
    <scope>NUCLEOTIDE SEQUENCE [LARGE SCALE GENOMIC DNA]</scope>
    <source>
        <strain evidence="2 3">MPA1U2</strain>
    </source>
</reference>
<evidence type="ECO:0000313" key="2">
    <source>
        <dbReference type="EMBL" id="EGA90197.1"/>
    </source>
</evidence>
<dbReference type="InterPro" id="IPR002575">
    <property type="entry name" value="Aminoglycoside_PTrfase"/>
</dbReference>
<evidence type="ECO:0000259" key="1">
    <source>
        <dbReference type="Pfam" id="PF01636"/>
    </source>
</evidence>
<name>E7RFS7_9BACL</name>
<dbReference type="RefSeq" id="WP_008430056.1">
    <property type="nucleotide sequence ID" value="NZ_AEPB01000022.1"/>
</dbReference>
<organism evidence="2 3">
    <name type="scientific">Planococcus donghaensis MPA1U2</name>
    <dbReference type="NCBI Taxonomy" id="933115"/>
    <lineage>
        <taxon>Bacteria</taxon>
        <taxon>Bacillati</taxon>
        <taxon>Bacillota</taxon>
        <taxon>Bacilli</taxon>
        <taxon>Bacillales</taxon>
        <taxon>Caryophanaceae</taxon>
        <taxon>Planococcus</taxon>
    </lineage>
</organism>
<dbReference type="Pfam" id="PF01636">
    <property type="entry name" value="APH"/>
    <property type="match status" value="1"/>
</dbReference>
<dbReference type="Gene3D" id="3.30.200.150">
    <property type="match status" value="1"/>
</dbReference>
<keyword evidence="2" id="KW-0808">Transferase</keyword>
<comment type="caution">
    <text evidence="2">The sequence shown here is derived from an EMBL/GenBank/DDBJ whole genome shotgun (WGS) entry which is preliminary data.</text>
</comment>
<feature type="domain" description="Aminoglycoside phosphotransferase" evidence="1">
    <location>
        <begin position="23"/>
        <end position="220"/>
    </location>
</feature>
<dbReference type="EMBL" id="AEPB01000022">
    <property type="protein sequence ID" value="EGA90197.1"/>
    <property type="molecule type" value="Genomic_DNA"/>
</dbReference>
<dbReference type="GO" id="GO:0016740">
    <property type="term" value="F:transferase activity"/>
    <property type="evidence" value="ECO:0007669"/>
    <property type="project" value="UniProtKB-KW"/>
</dbReference>
<protein>
    <submittedName>
        <fullName evidence="2">Aminoglycoside phosphotransferase-related protein</fullName>
    </submittedName>
</protein>
<dbReference type="InterPro" id="IPR011009">
    <property type="entry name" value="Kinase-like_dom_sf"/>
</dbReference>
<sequence>MDVAPIIAQLNKEKSIGHTNMYTALAGGTRSKVFLLYQEKGNACILKLNEAKVTKEEADFLSLYQPISLLPDLLAVDSLYQFMVYTYIPGSTANHQSSLLPTLVSELINHYQPVLNQHNWGWRDAPVSSWAQFLRDEVKAANAILTSHLDKLGVTIKAPFVVEHQKPIFQNQPYLIHGDCGVHNFIVREEKLAGVIDPTPILGWPHYDVIYAFFSSPSDLTKKAWDSAIAGLTIERPADSVLYEELLIGLYQRLGICLKHHPEDWSMYIQAWEYWNKIVSNQQLKLE</sequence>
<proteinExistence type="predicted"/>
<dbReference type="Gene3D" id="3.90.1200.10">
    <property type="match status" value="1"/>
</dbReference>
<dbReference type="AlphaFoldDB" id="E7RFS7"/>